<feature type="transmembrane region" description="Helical" evidence="1">
    <location>
        <begin position="151"/>
        <end position="169"/>
    </location>
</feature>
<evidence type="ECO:0008006" key="4">
    <source>
        <dbReference type="Google" id="ProtNLM"/>
    </source>
</evidence>
<name>A0A8R1HQX6_CAEJA</name>
<reference evidence="3" key="1">
    <citation type="submission" date="2010-08" db="EMBL/GenBank/DDBJ databases">
        <authorList>
            <consortium name="Caenorhabditis japonica Sequencing Consortium"/>
            <person name="Wilson R.K."/>
        </authorList>
    </citation>
    <scope>NUCLEOTIDE SEQUENCE [LARGE SCALE GENOMIC DNA]</scope>
    <source>
        <strain evidence="3">DF5081</strain>
    </source>
</reference>
<dbReference type="AlphaFoldDB" id="A0A8R1HQX6"/>
<dbReference type="PANTHER" id="PTHR20921">
    <property type="entry name" value="TRANSMEMBRANE PROTEIN 222"/>
    <property type="match status" value="1"/>
</dbReference>
<dbReference type="EnsemblMetazoa" id="CJA04288a.1">
    <property type="protein sequence ID" value="CJA04288a.1"/>
    <property type="gene ID" value="WBGene00123493"/>
</dbReference>
<dbReference type="InterPro" id="IPR008496">
    <property type="entry name" value="TMEM222/RTE1"/>
</dbReference>
<evidence type="ECO:0000313" key="2">
    <source>
        <dbReference type="EnsemblMetazoa" id="CJA04288a.1"/>
    </source>
</evidence>
<keyword evidence="3" id="KW-1185">Reference proteome</keyword>
<dbReference type="Pfam" id="PF05608">
    <property type="entry name" value="RTE1"/>
    <property type="match status" value="1"/>
</dbReference>
<keyword evidence="1" id="KW-1133">Transmembrane helix</keyword>
<accession>A0A8R1HQX6</accession>
<evidence type="ECO:0000256" key="1">
    <source>
        <dbReference type="SAM" id="Phobius"/>
    </source>
</evidence>
<keyword evidence="1" id="KW-0472">Membrane</keyword>
<dbReference type="Proteomes" id="UP000005237">
    <property type="component" value="Unassembled WGS sequence"/>
</dbReference>
<evidence type="ECO:0000313" key="3">
    <source>
        <dbReference type="Proteomes" id="UP000005237"/>
    </source>
</evidence>
<proteinExistence type="predicted"/>
<protein>
    <recommendedName>
        <fullName evidence="4">Transmembrane protein 222</fullName>
    </recommendedName>
</protein>
<dbReference type="PANTHER" id="PTHR20921:SF0">
    <property type="entry name" value="TRANSMEMBRANE PROTEIN 222"/>
    <property type="match status" value="1"/>
</dbReference>
<keyword evidence="1" id="KW-0812">Transmembrane</keyword>
<sequence length="171" mass="19738">MMPLTDRDVSPDSNRYPYCVVWTPIPCLTWFFPFVGHMGIANSRGVIRDFAGSYYVAEDDMGFGWPTRYWQLAPEHVEGGSEVFDRAVQDASDVYKSRIHNIFCDNCHSHVAMALNSMRYQDRDDWNMVKLAWYSLTKGSFVRNTDILSQFLPFAIIVFIFIIVIGFSVTH</sequence>
<reference evidence="2" key="2">
    <citation type="submission" date="2022-06" db="UniProtKB">
        <authorList>
            <consortium name="EnsemblMetazoa"/>
        </authorList>
    </citation>
    <scope>IDENTIFICATION</scope>
    <source>
        <strain evidence="2">DF5081</strain>
    </source>
</reference>
<organism evidence="2 3">
    <name type="scientific">Caenorhabditis japonica</name>
    <dbReference type="NCBI Taxonomy" id="281687"/>
    <lineage>
        <taxon>Eukaryota</taxon>
        <taxon>Metazoa</taxon>
        <taxon>Ecdysozoa</taxon>
        <taxon>Nematoda</taxon>
        <taxon>Chromadorea</taxon>
        <taxon>Rhabditida</taxon>
        <taxon>Rhabditina</taxon>
        <taxon>Rhabditomorpha</taxon>
        <taxon>Rhabditoidea</taxon>
        <taxon>Rhabditidae</taxon>
        <taxon>Peloderinae</taxon>
        <taxon>Caenorhabditis</taxon>
    </lineage>
</organism>
<feature type="transmembrane region" description="Helical" evidence="1">
    <location>
        <begin position="20"/>
        <end position="40"/>
    </location>
</feature>